<evidence type="ECO:0008006" key="3">
    <source>
        <dbReference type="Google" id="ProtNLM"/>
    </source>
</evidence>
<dbReference type="EMBL" id="UINC01010289">
    <property type="protein sequence ID" value="SVA45833.1"/>
    <property type="molecule type" value="Genomic_DNA"/>
</dbReference>
<name>A0A381W1Q7_9ZZZZ</name>
<dbReference type="HAMAP" id="MF_01074">
    <property type="entry name" value="LarC"/>
    <property type="match status" value="1"/>
</dbReference>
<accession>A0A381W1Q7</accession>
<dbReference type="PANTHER" id="PTHR36566:SF1">
    <property type="entry name" value="PYRIDINIUM-3,5-BISTHIOCARBOXYLIC ACID MONONUCLEOTIDE NICKEL INSERTION PROTEIN"/>
    <property type="match status" value="1"/>
</dbReference>
<dbReference type="Gene3D" id="3.30.70.1380">
    <property type="entry name" value="Transcriptional regulatory protein pf0864 domain like"/>
    <property type="match status" value="1"/>
</dbReference>
<reference evidence="2" key="1">
    <citation type="submission" date="2018-05" db="EMBL/GenBank/DDBJ databases">
        <authorList>
            <person name="Lanie J.A."/>
            <person name="Ng W.-L."/>
            <person name="Kazmierczak K.M."/>
            <person name="Andrzejewski T.M."/>
            <person name="Davidsen T.M."/>
            <person name="Wayne K.J."/>
            <person name="Tettelin H."/>
            <person name="Glass J.I."/>
            <person name="Rusch D."/>
            <person name="Podicherti R."/>
            <person name="Tsui H.-C.T."/>
            <person name="Winkler M.E."/>
        </authorList>
    </citation>
    <scope>NUCLEOTIDE SEQUENCE</scope>
</reference>
<dbReference type="NCBIfam" id="TIGR00299">
    <property type="entry name" value="nickel pincer cofactor biosynthesis protein LarC"/>
    <property type="match status" value="1"/>
</dbReference>
<dbReference type="AlphaFoldDB" id="A0A381W1Q7"/>
<keyword evidence="1" id="KW-0533">Nickel</keyword>
<dbReference type="PANTHER" id="PTHR36566">
    <property type="entry name" value="NICKEL INSERTION PROTEIN-RELATED"/>
    <property type="match status" value="1"/>
</dbReference>
<dbReference type="InterPro" id="IPR002822">
    <property type="entry name" value="Ni_insertion"/>
</dbReference>
<evidence type="ECO:0000313" key="2">
    <source>
        <dbReference type="EMBL" id="SVA45833.1"/>
    </source>
</evidence>
<gene>
    <name evidence="2" type="ORF">METZ01_LOCUS98687</name>
</gene>
<dbReference type="Gene3D" id="3.10.20.300">
    <property type="entry name" value="mk0293 like domain"/>
    <property type="match status" value="1"/>
</dbReference>
<proteinExistence type="inferred from homology"/>
<evidence type="ECO:0000256" key="1">
    <source>
        <dbReference type="ARBA" id="ARBA00022596"/>
    </source>
</evidence>
<dbReference type="Pfam" id="PF01969">
    <property type="entry name" value="Ni_insertion"/>
    <property type="match status" value="1"/>
</dbReference>
<organism evidence="2">
    <name type="scientific">marine metagenome</name>
    <dbReference type="NCBI Taxonomy" id="408172"/>
    <lineage>
        <taxon>unclassified sequences</taxon>
        <taxon>metagenomes</taxon>
        <taxon>ecological metagenomes</taxon>
    </lineage>
</organism>
<sequence length="398" mass="43195">MKVAYVNAIGGASGDMLLASLVDSGLDVMGLSSALTSVGIEGFQLEALLEDRQGVKGTHLDVNIDRSDPGKRTPTDFIDIVNAAPISESSKSKCCEVFNMIGEAEGFVHGEDPGKVHLHELGTIDTIIDVVGVVLGLEMLSVEKLYSSPIPTGSGTVRTEHGLLPVPAPATAYMLASKNIPCYPPPSYMPPTGEMVTPTGMALLATLADFSQPVMNIHSIGYGLGTRDPESYPNVLSLWIGDLSASKDEADIILLETNLDDTTGETLGYVQEKLFELGARDVWFTPIQMKKNRPGILLSSLIDESMKERIADFIMLETSTLGIRVRSVERIEAERKIESFESSLGNVRIKLKKKNGLVVAVAPEYEDCKKLASDDSIPFNQVFFLVKREAEDIYLQNL</sequence>
<protein>
    <recommendedName>
        <fullName evidence="3">Nickel insertion protein</fullName>
    </recommendedName>
</protein>